<dbReference type="InterPro" id="IPR013815">
    <property type="entry name" value="ATP_grasp_subdomain_1"/>
</dbReference>
<evidence type="ECO:0000256" key="2">
    <source>
        <dbReference type="ARBA" id="ARBA00022741"/>
    </source>
</evidence>
<keyword evidence="3" id="KW-0067">ATP-binding</keyword>
<dbReference type="Gene3D" id="3.40.50.261">
    <property type="entry name" value="Succinyl-CoA synthetase domains"/>
    <property type="match status" value="2"/>
</dbReference>
<dbReference type="InterPro" id="IPR036291">
    <property type="entry name" value="NAD(P)-bd_dom_sf"/>
</dbReference>
<organism evidence="5 6">
    <name type="scientific">Lampropedia puyangensis</name>
    <dbReference type="NCBI Taxonomy" id="1330072"/>
    <lineage>
        <taxon>Bacteria</taxon>
        <taxon>Pseudomonadati</taxon>
        <taxon>Pseudomonadota</taxon>
        <taxon>Betaproteobacteria</taxon>
        <taxon>Burkholderiales</taxon>
        <taxon>Comamonadaceae</taxon>
        <taxon>Lampropedia</taxon>
    </lineage>
</organism>
<dbReference type="EMBL" id="STFG01000032">
    <property type="protein sequence ID" value="THT96299.1"/>
    <property type="molecule type" value="Genomic_DNA"/>
</dbReference>
<dbReference type="Pfam" id="PF13549">
    <property type="entry name" value="ATP-grasp_5"/>
    <property type="match status" value="1"/>
</dbReference>
<evidence type="ECO:0000259" key="4">
    <source>
        <dbReference type="SMART" id="SM00881"/>
    </source>
</evidence>
<dbReference type="Gene3D" id="3.40.50.720">
    <property type="entry name" value="NAD(P)-binding Rossmann-like Domain"/>
    <property type="match status" value="1"/>
</dbReference>
<proteinExistence type="predicted"/>
<dbReference type="SMART" id="SM00881">
    <property type="entry name" value="CoA_binding"/>
    <property type="match status" value="1"/>
</dbReference>
<dbReference type="SUPFAM" id="SSF52210">
    <property type="entry name" value="Succinyl-CoA synthetase domains"/>
    <property type="match status" value="2"/>
</dbReference>
<protein>
    <submittedName>
        <fullName evidence="5">Acetate--CoA ligase family protein</fullName>
    </submittedName>
</protein>
<dbReference type="GO" id="GO:0005524">
    <property type="term" value="F:ATP binding"/>
    <property type="evidence" value="ECO:0007669"/>
    <property type="project" value="UniProtKB-KW"/>
</dbReference>
<dbReference type="SUPFAM" id="SSF56059">
    <property type="entry name" value="Glutathione synthetase ATP-binding domain-like"/>
    <property type="match status" value="1"/>
</dbReference>
<dbReference type="Proteomes" id="UP000308917">
    <property type="component" value="Unassembled WGS sequence"/>
</dbReference>
<evidence type="ECO:0000256" key="1">
    <source>
        <dbReference type="ARBA" id="ARBA00022598"/>
    </source>
</evidence>
<feature type="domain" description="CoA-binding" evidence="4">
    <location>
        <begin position="17"/>
        <end position="112"/>
    </location>
</feature>
<keyword evidence="6" id="KW-1185">Reference proteome</keyword>
<evidence type="ECO:0000313" key="5">
    <source>
        <dbReference type="EMBL" id="THT96299.1"/>
    </source>
</evidence>
<keyword evidence="2" id="KW-0547">Nucleotide-binding</keyword>
<keyword evidence="1 5" id="KW-0436">Ligase</keyword>
<accession>A0A4S8ENI7</accession>
<evidence type="ECO:0000256" key="3">
    <source>
        <dbReference type="ARBA" id="ARBA00022840"/>
    </source>
</evidence>
<evidence type="ECO:0000313" key="6">
    <source>
        <dbReference type="Proteomes" id="UP000308917"/>
    </source>
</evidence>
<dbReference type="OrthoDB" id="9807426at2"/>
<dbReference type="InterPro" id="IPR032875">
    <property type="entry name" value="Succ_CoA_lig_flav_dom"/>
</dbReference>
<dbReference type="SUPFAM" id="SSF51735">
    <property type="entry name" value="NAD(P)-binding Rossmann-fold domains"/>
    <property type="match status" value="1"/>
</dbReference>
<dbReference type="PANTHER" id="PTHR43334:SF1">
    <property type="entry name" value="3-HYDROXYPROPIONATE--COA LIGASE [ADP-FORMING]"/>
    <property type="match status" value="1"/>
</dbReference>
<dbReference type="InterPro" id="IPR016102">
    <property type="entry name" value="Succinyl-CoA_synth-like"/>
</dbReference>
<dbReference type="InterPro" id="IPR051538">
    <property type="entry name" value="Acyl-CoA_Synth/Transferase"/>
</dbReference>
<sequence length="714" mass="73959">MSETRLPVTGAALAQALLKPRSVALVGASDDVRKTAGRPLQYLRQSGFAGAVYPVNAQRQTVQGEPAWPNLRALPEVPEHVFVMTPTASVLDTVRDCVALGVPVVTVLASGFSEAGSEGAALEQELKRVAREGGVRLLGPSSLGVVHPATGLVLTANAAFAEPELPQGRTFVASQSGSMIGALVSHGKARGMGFAGLVSVGSEADLSAGEICLATLDDPSIDSYVLFLESLHDGAALRAFAHAAAQRGKPVVAYKLGRSAAAAEMAATHTGALAGEDDVAQAFLQDLGIARVSQFDTLLEAMPLARRMALGSAPATTPGAAPETARRKKTLRVGVVTTTGGGAAMVVDQLGVRGIEVQPPSADTLALLAAAQLPCSPGRVLDLTLAGTRYDVMKPALDILLEAPEFDLIVTVVGSSARFQPELAVKPILDSARHSRPLVAMLVPHAPLALAQLTEAQVPCFKSPETCADAIAALAGRRQPTAALLSAAVPQGAPRALSEAQAYGVLQALHVPHAPVLRLPLVSQQAPALPFDYPVVAKVCSDAIAHKTEVGGVVLNIQDAQGLANAFQTLRTNLAERAPGVPCDEVLVQPMRRGLGEVLIGYRIDPQAGPIIMLAAGGIWAEVMQDRSLRLAPVTLEGAREMIDEVRSLTILRGARGSQPGDLEALAQAVSALSQLAVRPDLQVLEAEVNPLLVLPQGQGVLAVDALVLQASTA</sequence>
<dbReference type="PANTHER" id="PTHR43334">
    <property type="entry name" value="ACETATE--COA LIGASE [ADP-FORMING]"/>
    <property type="match status" value="1"/>
</dbReference>
<dbReference type="GO" id="GO:0016874">
    <property type="term" value="F:ligase activity"/>
    <property type="evidence" value="ECO:0007669"/>
    <property type="project" value="UniProtKB-KW"/>
</dbReference>
<dbReference type="AlphaFoldDB" id="A0A4S8ENI7"/>
<name>A0A4S8ENI7_9BURK</name>
<dbReference type="RefSeq" id="WP_136574873.1">
    <property type="nucleotide sequence ID" value="NZ_STFG01000032.1"/>
</dbReference>
<comment type="caution">
    <text evidence="5">The sequence shown here is derived from an EMBL/GenBank/DDBJ whole genome shotgun (WGS) entry which is preliminary data.</text>
</comment>
<reference evidence="5 6" key="1">
    <citation type="journal article" date="2015" name="Antonie Van Leeuwenhoek">
        <title>Lampropedia puyangensis sp. nov., isolated from symptomatic bark of Populus ? euramericana canker and emended description of Lampropedia hyalina (Ehrenberg 1832) Lee et al. 2004.</title>
        <authorList>
            <person name="Li Y."/>
            <person name="Wang T."/>
            <person name="Piao C.G."/>
            <person name="Wang L.F."/>
            <person name="Tian G.Z."/>
            <person name="Zhu T.H."/>
            <person name="Guo M.W."/>
        </authorList>
    </citation>
    <scope>NUCLEOTIDE SEQUENCE [LARGE SCALE GENOMIC DNA]</scope>
    <source>
        <strain evidence="5 6">2-bin</strain>
    </source>
</reference>
<gene>
    <name evidence="5" type="ORF">E9531_16495</name>
</gene>
<dbReference type="InterPro" id="IPR003781">
    <property type="entry name" value="CoA-bd"/>
</dbReference>
<dbReference type="Gene3D" id="3.30.470.20">
    <property type="entry name" value="ATP-grasp fold, B domain"/>
    <property type="match status" value="1"/>
</dbReference>
<dbReference type="Pfam" id="PF13380">
    <property type="entry name" value="CoA_binding_2"/>
    <property type="match status" value="1"/>
</dbReference>
<dbReference type="Pfam" id="PF13607">
    <property type="entry name" value="Succ_CoA_lig"/>
    <property type="match status" value="1"/>
</dbReference>
<dbReference type="Gene3D" id="3.30.1490.20">
    <property type="entry name" value="ATP-grasp fold, A domain"/>
    <property type="match status" value="1"/>
</dbReference>